<accession>A0ABW0GJR5</accession>
<keyword evidence="2" id="KW-1185">Reference proteome</keyword>
<name>A0ABW0GJR5_9MICO</name>
<protein>
    <submittedName>
        <fullName evidence="1">SPOR domain-containing protein</fullName>
    </submittedName>
</protein>
<evidence type="ECO:0000313" key="1">
    <source>
        <dbReference type="EMBL" id="MFC5379937.1"/>
    </source>
</evidence>
<organism evidence="1 2">
    <name type="scientific">Aquipuribacter nitratireducens</name>
    <dbReference type="NCBI Taxonomy" id="650104"/>
    <lineage>
        <taxon>Bacteria</taxon>
        <taxon>Bacillati</taxon>
        <taxon>Actinomycetota</taxon>
        <taxon>Actinomycetes</taxon>
        <taxon>Micrococcales</taxon>
        <taxon>Intrasporangiaceae</taxon>
        <taxon>Aquipuribacter</taxon>
    </lineage>
</organism>
<gene>
    <name evidence="1" type="ORF">ACFPJ6_03935</name>
</gene>
<dbReference type="Proteomes" id="UP001596122">
    <property type="component" value="Unassembled WGS sequence"/>
</dbReference>
<reference evidence="2" key="1">
    <citation type="journal article" date="2019" name="Int. J. Syst. Evol. Microbiol.">
        <title>The Global Catalogue of Microorganisms (GCM) 10K type strain sequencing project: providing services to taxonomists for standard genome sequencing and annotation.</title>
        <authorList>
            <consortium name="The Broad Institute Genomics Platform"/>
            <consortium name="The Broad Institute Genome Sequencing Center for Infectious Disease"/>
            <person name="Wu L."/>
            <person name="Ma J."/>
        </authorList>
    </citation>
    <scope>NUCLEOTIDE SEQUENCE [LARGE SCALE GENOMIC DNA]</scope>
    <source>
        <strain evidence="2">CCUG 43114</strain>
    </source>
</reference>
<proteinExistence type="predicted"/>
<dbReference type="EMBL" id="JBHSLD010000004">
    <property type="protein sequence ID" value="MFC5379937.1"/>
    <property type="molecule type" value="Genomic_DNA"/>
</dbReference>
<sequence>MSDDGEREFWFNTRTKQVEEGRQSHYTDLIGPYPTREAAAAALETAAARNERWDEEDERWERGGR</sequence>
<comment type="caution">
    <text evidence="1">The sequence shown here is derived from an EMBL/GenBank/DDBJ whole genome shotgun (WGS) entry which is preliminary data.</text>
</comment>
<dbReference type="RefSeq" id="WP_340271733.1">
    <property type="nucleotide sequence ID" value="NZ_JBBEOG010000017.1"/>
</dbReference>
<evidence type="ECO:0000313" key="2">
    <source>
        <dbReference type="Proteomes" id="UP001596122"/>
    </source>
</evidence>